<dbReference type="Proteomes" id="UP000218083">
    <property type="component" value="Unassembled WGS sequence"/>
</dbReference>
<evidence type="ECO:0000313" key="1">
    <source>
        <dbReference type="EMBL" id="PAU82884.1"/>
    </source>
</evidence>
<reference evidence="1 2" key="1">
    <citation type="submission" date="2017-08" db="EMBL/GenBank/DDBJ databases">
        <title>The strain WRN001 was isolated from Binhai saline alkaline soil, Tianjin, China.</title>
        <authorList>
            <person name="Liu D."/>
            <person name="Zhang G."/>
        </authorList>
    </citation>
    <scope>NUCLEOTIDE SEQUENCE [LARGE SCALE GENOMIC DNA]</scope>
    <source>
        <strain evidence="1 2">WN019</strain>
    </source>
</reference>
<name>A0A2A2FDR2_9EURY</name>
<organism evidence="1 2">
    <name type="scientific">Halorubrum salipaludis</name>
    <dbReference type="NCBI Taxonomy" id="2032630"/>
    <lineage>
        <taxon>Archaea</taxon>
        <taxon>Methanobacteriati</taxon>
        <taxon>Methanobacteriota</taxon>
        <taxon>Stenosarchaea group</taxon>
        <taxon>Halobacteria</taxon>
        <taxon>Halobacteriales</taxon>
        <taxon>Haloferacaceae</taxon>
        <taxon>Halorubrum</taxon>
    </lineage>
</organism>
<dbReference type="EMBL" id="NSKC01000008">
    <property type="protein sequence ID" value="PAU82884.1"/>
    <property type="molecule type" value="Genomic_DNA"/>
</dbReference>
<dbReference type="InterPro" id="IPR023393">
    <property type="entry name" value="START-like_dom_sf"/>
</dbReference>
<protein>
    <recommendedName>
        <fullName evidence="3">SRPBCC family protein</fullName>
    </recommendedName>
</protein>
<accession>A0A2A2FDR2</accession>
<dbReference type="SUPFAM" id="SSF55961">
    <property type="entry name" value="Bet v1-like"/>
    <property type="match status" value="1"/>
</dbReference>
<dbReference type="OrthoDB" id="303611at2157"/>
<dbReference type="Gene3D" id="3.30.530.20">
    <property type="match status" value="1"/>
</dbReference>
<comment type="caution">
    <text evidence="1">The sequence shown here is derived from an EMBL/GenBank/DDBJ whole genome shotgun (WGS) entry which is preliminary data.</text>
</comment>
<evidence type="ECO:0008006" key="3">
    <source>
        <dbReference type="Google" id="ProtNLM"/>
    </source>
</evidence>
<dbReference type="InterPro" id="IPR019587">
    <property type="entry name" value="Polyketide_cyclase/dehydratase"/>
</dbReference>
<dbReference type="RefSeq" id="WP_095637496.1">
    <property type="nucleotide sequence ID" value="NZ_NSKC01000008.1"/>
</dbReference>
<keyword evidence="2" id="KW-1185">Reference proteome</keyword>
<evidence type="ECO:0000313" key="2">
    <source>
        <dbReference type="Proteomes" id="UP000218083"/>
    </source>
</evidence>
<dbReference type="AlphaFoldDB" id="A0A2A2FDR2"/>
<gene>
    <name evidence="1" type="ORF">CK500_12185</name>
</gene>
<dbReference type="Pfam" id="PF10604">
    <property type="entry name" value="Polyketide_cyc2"/>
    <property type="match status" value="1"/>
</dbReference>
<proteinExistence type="predicted"/>
<sequence length="138" mass="14997">MNAVTLSRGIRAPPETVRESMHRIGPFMRASGFDEVAVDGETVRVANEVGIATIELALELVDRPDADLAYEQRDGIFEEMRTTYAVSPAPDGSEVEATTEFALDVAIVGGVLDATVIARQRRAELAAQFDWLETVCAE</sequence>